<evidence type="ECO:0000256" key="2">
    <source>
        <dbReference type="ARBA" id="ARBA00011084"/>
    </source>
</evidence>
<evidence type="ECO:0000313" key="12">
    <source>
        <dbReference type="Proteomes" id="UP000811899"/>
    </source>
</evidence>
<keyword evidence="9 10" id="KW-0472">Membrane</keyword>
<dbReference type="InterPro" id="IPR012902">
    <property type="entry name" value="N_methyl_site"/>
</dbReference>
<dbReference type="InterPro" id="IPR010055">
    <property type="entry name" value="T2SS_protein-GspJ"/>
</dbReference>
<dbReference type="GO" id="GO:0015627">
    <property type="term" value="C:type II protein secretion system complex"/>
    <property type="evidence" value="ECO:0007669"/>
    <property type="project" value="InterPro"/>
</dbReference>
<reference evidence="11 12" key="1">
    <citation type="submission" date="2021-05" db="EMBL/GenBank/DDBJ databases">
        <title>The draft genome of Geobacter pelophilus DSM 12255.</title>
        <authorList>
            <person name="Xu Z."/>
            <person name="Masuda Y."/>
            <person name="Itoh H."/>
            <person name="Senoo K."/>
        </authorList>
    </citation>
    <scope>NUCLEOTIDE SEQUENCE [LARGE SCALE GENOMIC DNA]</scope>
    <source>
        <strain evidence="11 12">DSM 12255</strain>
    </source>
</reference>
<keyword evidence="7 10" id="KW-0812">Transmembrane</keyword>
<protein>
    <recommendedName>
        <fullName evidence="3">Type II secretion system protein J</fullName>
    </recommendedName>
</protein>
<evidence type="ECO:0000256" key="4">
    <source>
        <dbReference type="ARBA" id="ARBA00022475"/>
    </source>
</evidence>
<dbReference type="GO" id="GO:0015628">
    <property type="term" value="P:protein secretion by the type II secretion system"/>
    <property type="evidence" value="ECO:0007669"/>
    <property type="project" value="InterPro"/>
</dbReference>
<proteinExistence type="inferred from homology"/>
<dbReference type="PROSITE" id="PS00409">
    <property type="entry name" value="PROKAR_NTER_METHYL"/>
    <property type="match status" value="1"/>
</dbReference>
<dbReference type="PRINTS" id="PR00813">
    <property type="entry name" value="BCTERIALGSPG"/>
</dbReference>
<dbReference type="InterPro" id="IPR051621">
    <property type="entry name" value="T2SS_protein_J"/>
</dbReference>
<name>A0AAW4L047_9BACT</name>
<organism evidence="11 12">
    <name type="scientific">Geoanaerobacter pelophilus</name>
    <dbReference type="NCBI Taxonomy" id="60036"/>
    <lineage>
        <taxon>Bacteria</taxon>
        <taxon>Pseudomonadati</taxon>
        <taxon>Thermodesulfobacteriota</taxon>
        <taxon>Desulfuromonadia</taxon>
        <taxon>Geobacterales</taxon>
        <taxon>Geobacteraceae</taxon>
        <taxon>Geoanaerobacter</taxon>
    </lineage>
</organism>
<keyword evidence="6" id="KW-0997">Cell inner membrane</keyword>
<evidence type="ECO:0000256" key="3">
    <source>
        <dbReference type="ARBA" id="ARBA00021539"/>
    </source>
</evidence>
<evidence type="ECO:0000256" key="7">
    <source>
        <dbReference type="ARBA" id="ARBA00022692"/>
    </source>
</evidence>
<comment type="subcellular location">
    <subcellularLocation>
        <location evidence="1">Cell inner membrane</location>
        <topology evidence="1">Single-pass membrane protein</topology>
    </subcellularLocation>
</comment>
<keyword evidence="8 10" id="KW-1133">Transmembrane helix</keyword>
<evidence type="ECO:0000256" key="8">
    <source>
        <dbReference type="ARBA" id="ARBA00022989"/>
    </source>
</evidence>
<dbReference type="Pfam" id="PF07963">
    <property type="entry name" value="N_methyl"/>
    <property type="match status" value="1"/>
</dbReference>
<dbReference type="NCBIfam" id="TIGR02532">
    <property type="entry name" value="IV_pilin_GFxxxE"/>
    <property type="match status" value="1"/>
</dbReference>
<evidence type="ECO:0000313" key="11">
    <source>
        <dbReference type="EMBL" id="MBT0664034.1"/>
    </source>
</evidence>
<evidence type="ECO:0000256" key="9">
    <source>
        <dbReference type="ARBA" id="ARBA00023136"/>
    </source>
</evidence>
<dbReference type="RefSeq" id="WP_214170803.1">
    <property type="nucleotide sequence ID" value="NZ_JAHCVJ010000002.1"/>
</dbReference>
<accession>A0AAW4L047</accession>
<dbReference type="SUPFAM" id="SSF54523">
    <property type="entry name" value="Pili subunits"/>
    <property type="match status" value="1"/>
</dbReference>
<gene>
    <name evidence="11" type="ORF">KI809_06935</name>
</gene>
<comment type="similarity">
    <text evidence="2">Belongs to the GSP J family.</text>
</comment>
<evidence type="ECO:0000256" key="5">
    <source>
        <dbReference type="ARBA" id="ARBA00022481"/>
    </source>
</evidence>
<dbReference type="InterPro" id="IPR045584">
    <property type="entry name" value="Pilin-like"/>
</dbReference>
<keyword evidence="4" id="KW-1003">Cell membrane</keyword>
<keyword evidence="5" id="KW-0488">Methylation</keyword>
<dbReference type="InterPro" id="IPR000983">
    <property type="entry name" value="Bac_GSPG_pilin"/>
</dbReference>
<evidence type="ECO:0000256" key="6">
    <source>
        <dbReference type="ARBA" id="ARBA00022519"/>
    </source>
</evidence>
<evidence type="ECO:0000256" key="10">
    <source>
        <dbReference type="SAM" id="Phobius"/>
    </source>
</evidence>
<dbReference type="PANTHER" id="PTHR39583:SF2">
    <property type="entry name" value="TYPE II SECRETION SYSTEM PROTEIN J"/>
    <property type="match status" value="1"/>
</dbReference>
<dbReference type="Pfam" id="PF11612">
    <property type="entry name" value="T2SSJ"/>
    <property type="match status" value="1"/>
</dbReference>
<dbReference type="EMBL" id="JAHCVJ010000002">
    <property type="protein sequence ID" value="MBT0664034.1"/>
    <property type="molecule type" value="Genomic_DNA"/>
</dbReference>
<keyword evidence="12" id="KW-1185">Reference proteome</keyword>
<dbReference type="GO" id="GO:0005886">
    <property type="term" value="C:plasma membrane"/>
    <property type="evidence" value="ECO:0007669"/>
    <property type="project" value="UniProtKB-SubCell"/>
</dbReference>
<dbReference type="Proteomes" id="UP000811899">
    <property type="component" value="Unassembled WGS sequence"/>
</dbReference>
<evidence type="ECO:0000256" key="1">
    <source>
        <dbReference type="ARBA" id="ARBA00004377"/>
    </source>
</evidence>
<sequence length="217" mass="23802">MTASLRRQPQRCRGPGKGAAGFTLLEVLVALALLAIIASALYGSYFTLFKGKETTVAAMDQRRAVRETLDLLRRELSSSWYRSGKPLTPFVVEDRDQFGKPASRLAFVTIAPPVAGGQPVSDQLAVEYTTVAREEMLDLNRSAQDLHKSAKPMPYPQIEKIEGFLVECSSDGSKWVKSWDTAINGNLPKAVRVTLQVKEGNNTVGYSTLATLRMAPQ</sequence>
<dbReference type="AlphaFoldDB" id="A0AAW4L047"/>
<dbReference type="PANTHER" id="PTHR39583">
    <property type="entry name" value="TYPE II SECRETION SYSTEM PROTEIN J-RELATED"/>
    <property type="match status" value="1"/>
</dbReference>
<feature type="transmembrane region" description="Helical" evidence="10">
    <location>
        <begin position="21"/>
        <end position="42"/>
    </location>
</feature>
<comment type="caution">
    <text evidence="11">The sequence shown here is derived from an EMBL/GenBank/DDBJ whole genome shotgun (WGS) entry which is preliminary data.</text>
</comment>